<dbReference type="SUPFAM" id="SSF103481">
    <property type="entry name" value="Multidrug resistance efflux transporter EmrE"/>
    <property type="match status" value="1"/>
</dbReference>
<name>A0A1F5B0V4_9BACT</name>
<keyword evidence="1" id="KW-1133">Transmembrane helix</keyword>
<reference evidence="2 3" key="1">
    <citation type="journal article" date="2016" name="Nat. Commun.">
        <title>Thousands of microbial genomes shed light on interconnected biogeochemical processes in an aquifer system.</title>
        <authorList>
            <person name="Anantharaman K."/>
            <person name="Brown C.T."/>
            <person name="Hug L.A."/>
            <person name="Sharon I."/>
            <person name="Castelle C.J."/>
            <person name="Probst A.J."/>
            <person name="Thomas B.C."/>
            <person name="Singh A."/>
            <person name="Wilkins M.J."/>
            <person name="Karaoz U."/>
            <person name="Brodie E.L."/>
            <person name="Williams K.H."/>
            <person name="Hubbard S.S."/>
            <person name="Banfield J.F."/>
        </authorList>
    </citation>
    <scope>NUCLEOTIDE SEQUENCE [LARGE SCALE GENOMIC DNA]</scope>
</reference>
<sequence length="628" mass="70833">MFAGGFFSPPRSVVILMYMSWFPIAIIAQIILGASAVFDKMLLKRSIFNPAAYTFWLGVLGAFAVVLIPFGVFGLPAMTIGVALIAGALFLLAMLFLFLSLHKTEASKSLLLIGGITPVTTLLIGSFFPDGSLTPADVIGFVFLVLGGFALFLSDKKEIRGSVALLACASALCFGLSNTLTKQVFLESSFVAGFFWVKIGGVLFVLLFLLLPTLRRTIFSAIHRDNTQHHTLYVINRGVAAAGSVLVNIAIFLAHPALVEATQSIKYAVIFIASWFLLNEHFKGRVLAGKFIAITLIGFGFVWLAGADFARNIPVPSDRPIVWGATFSQKFSRELGLDWKENFTAFIDELRPRAVRLVAYWDDIEKERGSFDFSETDWLLEKVSGSEARVVFALGMKAPRWPECHIPQWAKELDTEKREEALRTYLSAVIERYRGNPAIKMWQVENEPYLAFGDCPERGPQFLEQEVALVKSLDPAHSILTTDGGEFGLWYKAARNGDVFGTTMYRKVYPKVIGPKFGVVEYPLAPSFFRFKEKVVRRILGDWEKPFIVIELQAEPWGPKHISALTNDEQDEIFSPTYFKETIEYAKETGFDAYYLWGSEWWYWKKLQGDERYWNITKELFETSRYYQ</sequence>
<comment type="caution">
    <text evidence="2">The sequence shown here is derived from an EMBL/GenBank/DDBJ whole genome shotgun (WGS) entry which is preliminary data.</text>
</comment>
<dbReference type="InterPro" id="IPR037185">
    <property type="entry name" value="EmrE-like"/>
</dbReference>
<dbReference type="AlphaFoldDB" id="A0A1F5B0V4"/>
<dbReference type="SUPFAM" id="SSF51445">
    <property type="entry name" value="(Trans)glycosidases"/>
    <property type="match status" value="1"/>
</dbReference>
<feature type="transmembrane region" description="Helical" evidence="1">
    <location>
        <begin position="110"/>
        <end position="128"/>
    </location>
</feature>
<proteinExistence type="predicted"/>
<feature type="transmembrane region" description="Helical" evidence="1">
    <location>
        <begin position="232"/>
        <end position="255"/>
    </location>
</feature>
<keyword evidence="1" id="KW-0472">Membrane</keyword>
<evidence type="ECO:0000256" key="1">
    <source>
        <dbReference type="SAM" id="Phobius"/>
    </source>
</evidence>
<evidence type="ECO:0008006" key="4">
    <source>
        <dbReference type="Google" id="ProtNLM"/>
    </source>
</evidence>
<keyword evidence="1" id="KW-0812">Transmembrane</keyword>
<organism evidence="2 3">
    <name type="scientific">Candidatus Azambacteria bacterium RBG_16_47_10</name>
    <dbReference type="NCBI Taxonomy" id="1797292"/>
    <lineage>
        <taxon>Bacteria</taxon>
        <taxon>Candidatus Azamiibacteriota</taxon>
    </lineage>
</organism>
<evidence type="ECO:0000313" key="3">
    <source>
        <dbReference type="Proteomes" id="UP000176639"/>
    </source>
</evidence>
<feature type="transmembrane region" description="Helical" evidence="1">
    <location>
        <begin position="50"/>
        <end position="72"/>
    </location>
</feature>
<dbReference type="Proteomes" id="UP000176639">
    <property type="component" value="Unassembled WGS sequence"/>
</dbReference>
<gene>
    <name evidence="2" type="ORF">A2Z10_03275</name>
</gene>
<dbReference type="Gene3D" id="3.20.20.80">
    <property type="entry name" value="Glycosidases"/>
    <property type="match status" value="1"/>
</dbReference>
<feature type="transmembrane region" description="Helical" evidence="1">
    <location>
        <begin position="159"/>
        <end position="177"/>
    </location>
</feature>
<feature type="transmembrane region" description="Helical" evidence="1">
    <location>
        <begin position="291"/>
        <end position="310"/>
    </location>
</feature>
<feature type="transmembrane region" description="Helical" evidence="1">
    <location>
        <begin position="189"/>
        <end position="211"/>
    </location>
</feature>
<feature type="transmembrane region" description="Helical" evidence="1">
    <location>
        <begin position="261"/>
        <end position="279"/>
    </location>
</feature>
<feature type="transmembrane region" description="Helical" evidence="1">
    <location>
        <begin position="134"/>
        <end position="152"/>
    </location>
</feature>
<feature type="transmembrane region" description="Helical" evidence="1">
    <location>
        <begin position="78"/>
        <end position="98"/>
    </location>
</feature>
<protein>
    <recommendedName>
        <fullName evidence="4">Glycoside hydrolase family 42 N-terminal domain-containing protein</fullName>
    </recommendedName>
</protein>
<dbReference type="EMBL" id="MEYI01000008">
    <property type="protein sequence ID" value="OGD24252.1"/>
    <property type="molecule type" value="Genomic_DNA"/>
</dbReference>
<dbReference type="InterPro" id="IPR017853">
    <property type="entry name" value="GH"/>
</dbReference>
<feature type="transmembrane region" description="Helical" evidence="1">
    <location>
        <begin position="15"/>
        <end position="38"/>
    </location>
</feature>
<accession>A0A1F5B0V4</accession>
<evidence type="ECO:0000313" key="2">
    <source>
        <dbReference type="EMBL" id="OGD24252.1"/>
    </source>
</evidence>